<dbReference type="Proteomes" id="UP000568877">
    <property type="component" value="Unassembled WGS sequence"/>
</dbReference>
<dbReference type="AlphaFoldDB" id="A0A6V8PI89"/>
<proteinExistence type="predicted"/>
<gene>
    <name evidence="1" type="ORF">HKBW3S42_00720</name>
</gene>
<protein>
    <recommendedName>
        <fullName evidence="3">Polysaccharide pyruvyl transferase domain-containing protein</fullName>
    </recommendedName>
</protein>
<sequence length="104" mass="11684">MKGVLKRITLLGSVSGRNAGDVALIASIMSEIRNLHPEVTFEIPTINPAFIKKHYSHLVARPVSMLPWHLSVKMLGLPTFLSVRRADMVLVFDAVLFDRKLFNE</sequence>
<evidence type="ECO:0000313" key="1">
    <source>
        <dbReference type="EMBL" id="GFP32415.1"/>
    </source>
</evidence>
<comment type="caution">
    <text evidence="1">The sequence shown here is derived from an EMBL/GenBank/DDBJ whole genome shotgun (WGS) entry which is preliminary data.</text>
</comment>
<reference evidence="1 2" key="1">
    <citation type="journal article" date="2020" name="Front. Microbiol.">
        <title>Single-cell genomics of novel Actinobacteria with the Wood-Ljungdahl pathway discovered in a serpentinizing system.</title>
        <authorList>
            <person name="Merino N."/>
            <person name="Kawai M."/>
            <person name="Boyd E.S."/>
            <person name="Colman D.R."/>
            <person name="McGlynn S.E."/>
            <person name="Nealson K.H."/>
            <person name="Kurokawa K."/>
            <person name="Hongoh Y."/>
        </authorList>
    </citation>
    <scope>NUCLEOTIDE SEQUENCE [LARGE SCALE GENOMIC DNA]</scope>
    <source>
        <strain evidence="1 2">S42</strain>
    </source>
</reference>
<organism evidence="1 2">
    <name type="scientific">Candidatus Hakubella thermalkaliphila</name>
    <dbReference type="NCBI Taxonomy" id="2754717"/>
    <lineage>
        <taxon>Bacteria</taxon>
        <taxon>Bacillati</taxon>
        <taxon>Actinomycetota</taxon>
        <taxon>Actinomycetota incertae sedis</taxon>
        <taxon>Candidatus Hakubellales</taxon>
        <taxon>Candidatus Hakubellaceae</taxon>
        <taxon>Candidatus Hakubella</taxon>
    </lineage>
</organism>
<name>A0A6V8PI89_9ACTN</name>
<evidence type="ECO:0000313" key="2">
    <source>
        <dbReference type="Proteomes" id="UP000568877"/>
    </source>
</evidence>
<dbReference type="EMBL" id="BLSA01000074">
    <property type="protein sequence ID" value="GFP32415.1"/>
    <property type="molecule type" value="Genomic_DNA"/>
</dbReference>
<evidence type="ECO:0008006" key="3">
    <source>
        <dbReference type="Google" id="ProtNLM"/>
    </source>
</evidence>
<accession>A0A6V8PI89</accession>